<evidence type="ECO:0000313" key="5">
    <source>
        <dbReference type="Proteomes" id="UP001596045"/>
    </source>
</evidence>
<comment type="caution">
    <text evidence="4">The sequence shown here is derived from an EMBL/GenBank/DDBJ whole genome shotgun (WGS) entry which is preliminary data.</text>
</comment>
<evidence type="ECO:0000313" key="4">
    <source>
        <dbReference type="EMBL" id="MFC5474308.1"/>
    </source>
</evidence>
<dbReference type="RefSeq" id="WP_378997378.1">
    <property type="nucleotide sequence ID" value="NZ_JBHSMT010000013.1"/>
</dbReference>
<dbReference type="EMBL" id="JBHSMT010000013">
    <property type="protein sequence ID" value="MFC5474308.1"/>
    <property type="molecule type" value="Genomic_DNA"/>
</dbReference>
<dbReference type="InterPro" id="IPR004843">
    <property type="entry name" value="Calcineurin-like_PHP"/>
</dbReference>
<organism evidence="4 5">
    <name type="scientific">Paraherbaspirillum soli</name>
    <dbReference type="NCBI Taxonomy" id="631222"/>
    <lineage>
        <taxon>Bacteria</taxon>
        <taxon>Pseudomonadati</taxon>
        <taxon>Pseudomonadota</taxon>
        <taxon>Betaproteobacteria</taxon>
        <taxon>Burkholderiales</taxon>
        <taxon>Oxalobacteraceae</taxon>
        <taxon>Paraherbaspirillum</taxon>
    </lineage>
</organism>
<evidence type="ECO:0000256" key="1">
    <source>
        <dbReference type="ARBA" id="ARBA00022723"/>
    </source>
</evidence>
<keyword evidence="2" id="KW-0378">Hydrolase</keyword>
<dbReference type="Proteomes" id="UP001596045">
    <property type="component" value="Unassembled WGS sequence"/>
</dbReference>
<dbReference type="PANTHER" id="PTHR31302:SF31">
    <property type="entry name" value="PHOSPHODIESTERASE YAEI"/>
    <property type="match status" value="1"/>
</dbReference>
<dbReference type="SUPFAM" id="SSF56300">
    <property type="entry name" value="Metallo-dependent phosphatases"/>
    <property type="match status" value="1"/>
</dbReference>
<dbReference type="Pfam" id="PF00149">
    <property type="entry name" value="Metallophos"/>
    <property type="match status" value="1"/>
</dbReference>
<dbReference type="Gene3D" id="3.60.21.10">
    <property type="match status" value="1"/>
</dbReference>
<gene>
    <name evidence="4" type="ORF">ACFPM8_10095</name>
</gene>
<accession>A0ABW0MB99</accession>
<reference evidence="5" key="1">
    <citation type="journal article" date="2019" name="Int. J. Syst. Evol. Microbiol.">
        <title>The Global Catalogue of Microorganisms (GCM) 10K type strain sequencing project: providing services to taxonomists for standard genome sequencing and annotation.</title>
        <authorList>
            <consortium name="The Broad Institute Genomics Platform"/>
            <consortium name="The Broad Institute Genome Sequencing Center for Infectious Disease"/>
            <person name="Wu L."/>
            <person name="Ma J."/>
        </authorList>
    </citation>
    <scope>NUCLEOTIDE SEQUENCE [LARGE SCALE GENOMIC DNA]</scope>
    <source>
        <strain evidence="5">JCM 17066</strain>
    </source>
</reference>
<keyword evidence="5" id="KW-1185">Reference proteome</keyword>
<feature type="domain" description="Calcineurin-like phosphoesterase" evidence="3">
    <location>
        <begin position="61"/>
        <end position="220"/>
    </location>
</feature>
<dbReference type="InterPro" id="IPR029052">
    <property type="entry name" value="Metallo-depent_PP-like"/>
</dbReference>
<evidence type="ECO:0000256" key="2">
    <source>
        <dbReference type="ARBA" id="ARBA00022801"/>
    </source>
</evidence>
<proteinExistence type="predicted"/>
<dbReference type="PANTHER" id="PTHR31302">
    <property type="entry name" value="TRANSMEMBRANE PROTEIN WITH METALLOPHOSPHOESTERASE DOMAIN-RELATED"/>
    <property type="match status" value="1"/>
</dbReference>
<keyword evidence="1" id="KW-0479">Metal-binding</keyword>
<dbReference type="InterPro" id="IPR051158">
    <property type="entry name" value="Metallophosphoesterase_sf"/>
</dbReference>
<protein>
    <submittedName>
        <fullName evidence="4">Metallophosphoesterase</fullName>
    </submittedName>
</protein>
<evidence type="ECO:0000259" key="3">
    <source>
        <dbReference type="Pfam" id="PF00149"/>
    </source>
</evidence>
<sequence length="283" mass="31199">MTNWRGKHNYLARRVGERALDRLLLGGWFAKWSYRFGLHGKLGVTHYAVELAPHKKLSTPLKIAFASDFHAGPTTHPQIFDDLFDEIDRQQADLLLLGGDFVSCQARYTEEFSARLSCLNPRFGKYAVLGNHDLWVSEVELSKALKEAGVEVLINQNCALPAPYDSVSICGLDDPWTGTPDPHQTFHNAGEVRILLMHAPDGLLLLDGHCFDFSLAGHTHGGQVALADGTPIVVPHGPLCRKYWFGRHAIENNGSLIVSRGIGCSTLPIRLNADPELVICTVS</sequence>
<name>A0ABW0MB99_9BURK</name>